<organism evidence="2 3">
    <name type="scientific">Hallella seregens ATCC 51272</name>
    <dbReference type="NCBI Taxonomy" id="1336250"/>
    <lineage>
        <taxon>Bacteria</taxon>
        <taxon>Pseudomonadati</taxon>
        <taxon>Bacteroidota</taxon>
        <taxon>Bacteroidia</taxon>
        <taxon>Bacteroidales</taxon>
        <taxon>Prevotellaceae</taxon>
        <taxon>Hallella</taxon>
    </lineage>
</organism>
<dbReference type="RefSeq" id="WP_005845342.1">
    <property type="nucleotide sequence ID" value="NZ_JBHLZF010000002.1"/>
</dbReference>
<protein>
    <submittedName>
        <fullName evidence="2">Uncharacterized protein</fullName>
    </submittedName>
</protein>
<sequence>MNRQKTMKCAYLAPCTEVIPVNLECSLLLSSPVSGGHNDAGDDEELNAKQGGFFDHEEEAGTNGWRPWSED</sequence>
<evidence type="ECO:0000313" key="2">
    <source>
        <dbReference type="EMBL" id="MFB9898308.1"/>
    </source>
</evidence>
<dbReference type="EMBL" id="JBHLZF010000002">
    <property type="protein sequence ID" value="MFB9898308.1"/>
    <property type="molecule type" value="Genomic_DNA"/>
</dbReference>
<comment type="caution">
    <text evidence="2">The sequence shown here is derived from an EMBL/GenBank/DDBJ whole genome shotgun (WGS) entry which is preliminary data.</text>
</comment>
<accession>A0ABV5ZNP7</accession>
<feature type="region of interest" description="Disordered" evidence="1">
    <location>
        <begin position="33"/>
        <end position="71"/>
    </location>
</feature>
<reference evidence="2 3" key="1">
    <citation type="submission" date="2024-09" db="EMBL/GenBank/DDBJ databases">
        <authorList>
            <person name="Sun Q."/>
            <person name="Mori K."/>
        </authorList>
    </citation>
    <scope>NUCLEOTIDE SEQUENCE [LARGE SCALE GENOMIC DNA]</scope>
    <source>
        <strain evidence="2 3">ATCC 51272</strain>
    </source>
</reference>
<gene>
    <name evidence="2" type="ORF">ACFFK8_11025</name>
</gene>
<name>A0ABV5ZNP7_9BACT</name>
<proteinExistence type="predicted"/>
<evidence type="ECO:0000313" key="3">
    <source>
        <dbReference type="Proteomes" id="UP001589688"/>
    </source>
</evidence>
<dbReference type="Proteomes" id="UP001589688">
    <property type="component" value="Unassembled WGS sequence"/>
</dbReference>
<evidence type="ECO:0000256" key="1">
    <source>
        <dbReference type="SAM" id="MobiDB-lite"/>
    </source>
</evidence>
<keyword evidence="3" id="KW-1185">Reference proteome</keyword>